<name>A0AAV7W681_PLEWA</name>
<proteinExistence type="predicted"/>
<reference evidence="2" key="1">
    <citation type="journal article" date="2022" name="bioRxiv">
        <title>Sequencing and chromosome-scale assembly of the giantPleurodeles waltlgenome.</title>
        <authorList>
            <person name="Brown T."/>
            <person name="Elewa A."/>
            <person name="Iarovenko S."/>
            <person name="Subramanian E."/>
            <person name="Araus A.J."/>
            <person name="Petzold A."/>
            <person name="Susuki M."/>
            <person name="Suzuki K.-i.T."/>
            <person name="Hayashi T."/>
            <person name="Toyoda A."/>
            <person name="Oliveira C."/>
            <person name="Osipova E."/>
            <person name="Leigh N.D."/>
            <person name="Simon A."/>
            <person name="Yun M.H."/>
        </authorList>
    </citation>
    <scope>NUCLEOTIDE SEQUENCE</scope>
    <source>
        <strain evidence="2">20211129_DDA</strain>
        <tissue evidence="2">Liver</tissue>
    </source>
</reference>
<dbReference type="Proteomes" id="UP001066276">
    <property type="component" value="Chromosome 1_2"/>
</dbReference>
<organism evidence="2 3">
    <name type="scientific">Pleurodeles waltl</name>
    <name type="common">Iberian ribbed newt</name>
    <dbReference type="NCBI Taxonomy" id="8319"/>
    <lineage>
        <taxon>Eukaryota</taxon>
        <taxon>Metazoa</taxon>
        <taxon>Chordata</taxon>
        <taxon>Craniata</taxon>
        <taxon>Vertebrata</taxon>
        <taxon>Euteleostomi</taxon>
        <taxon>Amphibia</taxon>
        <taxon>Batrachia</taxon>
        <taxon>Caudata</taxon>
        <taxon>Salamandroidea</taxon>
        <taxon>Salamandridae</taxon>
        <taxon>Pleurodelinae</taxon>
        <taxon>Pleurodeles</taxon>
    </lineage>
</organism>
<keyword evidence="3" id="KW-1185">Reference proteome</keyword>
<evidence type="ECO:0000313" key="3">
    <source>
        <dbReference type="Proteomes" id="UP001066276"/>
    </source>
</evidence>
<dbReference type="AlphaFoldDB" id="A0AAV7W681"/>
<protein>
    <submittedName>
        <fullName evidence="2">Uncharacterized protein</fullName>
    </submittedName>
</protein>
<sequence length="171" mass="17971">MLTGSGDSRSMTPTPYGLPGRGNAKKNASLLRITTDRGEIYGGAQLRVADMVLGETGRREGENTCLEVVRVEPRAGPLLVRLAAWAEATGWLKEGGAMGVGLLCAAEKERVSVLQGRRPRVRCHAAGAGSVPMAVGVSAPEGRGAESEAWEAAGLGTLISNFKVDEQKQKE</sequence>
<feature type="region of interest" description="Disordered" evidence="1">
    <location>
        <begin position="1"/>
        <end position="23"/>
    </location>
</feature>
<accession>A0AAV7W681</accession>
<evidence type="ECO:0000313" key="2">
    <source>
        <dbReference type="EMBL" id="KAJ1209407.1"/>
    </source>
</evidence>
<dbReference type="EMBL" id="JANPWB010000002">
    <property type="protein sequence ID" value="KAJ1209407.1"/>
    <property type="molecule type" value="Genomic_DNA"/>
</dbReference>
<gene>
    <name evidence="2" type="ORF">NDU88_004785</name>
</gene>
<feature type="compositionally biased region" description="Polar residues" evidence="1">
    <location>
        <begin position="1"/>
        <end position="13"/>
    </location>
</feature>
<comment type="caution">
    <text evidence="2">The sequence shown here is derived from an EMBL/GenBank/DDBJ whole genome shotgun (WGS) entry which is preliminary data.</text>
</comment>
<evidence type="ECO:0000256" key="1">
    <source>
        <dbReference type="SAM" id="MobiDB-lite"/>
    </source>
</evidence>